<comment type="caution">
    <text evidence="1">The sequence shown here is derived from an EMBL/GenBank/DDBJ whole genome shotgun (WGS) entry which is preliminary data.</text>
</comment>
<dbReference type="OrthoDB" id="3768645at2759"/>
<accession>A0A9P4P533</accession>
<gene>
    <name evidence="1" type="ORF">P171DRAFT_491184</name>
</gene>
<dbReference type="EMBL" id="MU001512">
    <property type="protein sequence ID" value="KAF2438519.1"/>
    <property type="molecule type" value="Genomic_DNA"/>
</dbReference>
<sequence length="466" mass="53672">MVEELHFHAHGYGETVAFPNRKKSNVYRLPDRTKYLREDMPRADNFEPETIQLFREAYRSMQIPGIEREQTLKDDHLLDMIIVTVIASCQNVKVLRLDVDFLHQNTFLPKALGHLLNTDSGSMPTTHGAFTKLTSVQLDPTNVIWNSNGKDRIEYPLTSYLPFFYLPSLETFSAPLSDRRDIHKKRASDQSPRKWPASPPPVFTLRTLKLCRTLADPVTLTFLLAQTPYLESLTYDFHRNGTMLFDCVQLRCALHSVAATLRSLTISYEVFATEAYEYTDMSEYLVNHQGLGSLHFLSHLTNLEIALPILLGWKDTAGLRLAAALPASLDTFCLRDDCMDYMNNVWWEEVTIEEVRHWMEQKSTTPGSCTPHLQRFGFRMCESEGEQWNKHHHQILMDICKAAGVQWWSERQRDLDGGWDDVDHPERAQDKIMGWAGYVYPEGEMGSRVKRALQDSVETETFSEDS</sequence>
<keyword evidence="2" id="KW-1185">Reference proteome</keyword>
<name>A0A9P4P533_9PLEO</name>
<evidence type="ECO:0000313" key="2">
    <source>
        <dbReference type="Proteomes" id="UP000799764"/>
    </source>
</evidence>
<dbReference type="Proteomes" id="UP000799764">
    <property type="component" value="Unassembled WGS sequence"/>
</dbReference>
<reference evidence="1" key="1">
    <citation type="journal article" date="2020" name="Stud. Mycol.">
        <title>101 Dothideomycetes genomes: a test case for predicting lifestyles and emergence of pathogens.</title>
        <authorList>
            <person name="Haridas S."/>
            <person name="Albert R."/>
            <person name="Binder M."/>
            <person name="Bloem J."/>
            <person name="Labutti K."/>
            <person name="Salamov A."/>
            <person name="Andreopoulos B."/>
            <person name="Baker S."/>
            <person name="Barry K."/>
            <person name="Bills G."/>
            <person name="Bluhm B."/>
            <person name="Cannon C."/>
            <person name="Castanera R."/>
            <person name="Culley D."/>
            <person name="Daum C."/>
            <person name="Ezra D."/>
            <person name="Gonzalez J."/>
            <person name="Henrissat B."/>
            <person name="Kuo A."/>
            <person name="Liang C."/>
            <person name="Lipzen A."/>
            <person name="Lutzoni F."/>
            <person name="Magnuson J."/>
            <person name="Mondo S."/>
            <person name="Nolan M."/>
            <person name="Ohm R."/>
            <person name="Pangilinan J."/>
            <person name="Park H.-J."/>
            <person name="Ramirez L."/>
            <person name="Alfaro M."/>
            <person name="Sun H."/>
            <person name="Tritt A."/>
            <person name="Yoshinaga Y."/>
            <person name="Zwiers L.-H."/>
            <person name="Turgeon B."/>
            <person name="Goodwin S."/>
            <person name="Spatafora J."/>
            <person name="Crous P."/>
            <person name="Grigoriev I."/>
        </authorList>
    </citation>
    <scope>NUCLEOTIDE SEQUENCE</scope>
    <source>
        <strain evidence="1">CBS 690.94</strain>
    </source>
</reference>
<evidence type="ECO:0000313" key="1">
    <source>
        <dbReference type="EMBL" id="KAF2438519.1"/>
    </source>
</evidence>
<protein>
    <submittedName>
        <fullName evidence="1">Uncharacterized protein</fullName>
    </submittedName>
</protein>
<dbReference type="AlphaFoldDB" id="A0A9P4P533"/>
<proteinExistence type="predicted"/>
<organism evidence="1 2">
    <name type="scientific">Karstenula rhodostoma CBS 690.94</name>
    <dbReference type="NCBI Taxonomy" id="1392251"/>
    <lineage>
        <taxon>Eukaryota</taxon>
        <taxon>Fungi</taxon>
        <taxon>Dikarya</taxon>
        <taxon>Ascomycota</taxon>
        <taxon>Pezizomycotina</taxon>
        <taxon>Dothideomycetes</taxon>
        <taxon>Pleosporomycetidae</taxon>
        <taxon>Pleosporales</taxon>
        <taxon>Massarineae</taxon>
        <taxon>Didymosphaeriaceae</taxon>
        <taxon>Karstenula</taxon>
    </lineage>
</organism>